<dbReference type="PANTHER" id="PTHR43544:SF36">
    <property type="entry name" value="CHAIN OXIDOREDUCTASE (CSGA), PUTATIVE (AFU_ORTHOLOGUE AFUA_4G00910)-RELATED"/>
    <property type="match status" value="1"/>
</dbReference>
<dbReference type="Gene3D" id="3.40.50.720">
    <property type="entry name" value="NAD(P)-binding Rossmann-like Domain"/>
    <property type="match status" value="1"/>
</dbReference>
<dbReference type="Proteomes" id="UP000664521">
    <property type="component" value="Unassembled WGS sequence"/>
</dbReference>
<dbReference type="GO" id="GO:0016491">
    <property type="term" value="F:oxidoreductase activity"/>
    <property type="evidence" value="ECO:0007669"/>
    <property type="project" value="TreeGrafter"/>
</dbReference>
<reference evidence="2" key="1">
    <citation type="submission" date="2021-03" db="EMBL/GenBank/DDBJ databases">
        <authorList>
            <person name="Tagirdzhanova G."/>
        </authorList>
    </citation>
    <scope>NUCLEOTIDE SEQUENCE</scope>
</reference>
<sequence>MANFLITGCSDGLGLELATQLAASCTNQMQNVIATARYDKSAALRTLVESSNGRVHFLKLDPTDPVSVKEAAARIAGFFGFIDALINNADSLNLVSGGIDEMDDLVPMFNAVVNSAQMVTAAFMPLLRKGSMKKVINISSVFGSIGMSERHLRWSIPSFKVSNAALNMLTVQWAHQNKDITFMAVSPGWLQTDLGTSIFDLTVAESGQAVLRIMLTKGPEATGKFFDIRLAGGEPRAVLGEYEYPELPW</sequence>
<comment type="caution">
    <text evidence="2">The sequence shown here is derived from an EMBL/GenBank/DDBJ whole genome shotgun (WGS) entry which is preliminary data.</text>
</comment>
<dbReference type="Pfam" id="PF00106">
    <property type="entry name" value="adh_short"/>
    <property type="match status" value="1"/>
</dbReference>
<proteinExistence type="inferred from homology"/>
<dbReference type="SUPFAM" id="SSF51735">
    <property type="entry name" value="NAD(P)-binding Rossmann-fold domains"/>
    <property type="match status" value="1"/>
</dbReference>
<dbReference type="OrthoDB" id="7289984at2759"/>
<keyword evidence="3" id="KW-1185">Reference proteome</keyword>
<dbReference type="PRINTS" id="PR00081">
    <property type="entry name" value="GDHRDH"/>
</dbReference>
<dbReference type="InterPro" id="IPR036291">
    <property type="entry name" value="NAD(P)-bd_dom_sf"/>
</dbReference>
<protein>
    <recommendedName>
        <fullName evidence="4">Short-chain dehydrogenase/reductase</fullName>
    </recommendedName>
</protein>
<dbReference type="AlphaFoldDB" id="A0A8H3HYF5"/>
<accession>A0A8H3HYF5</accession>
<evidence type="ECO:0000313" key="3">
    <source>
        <dbReference type="Proteomes" id="UP000664521"/>
    </source>
</evidence>
<dbReference type="InterPro" id="IPR051468">
    <property type="entry name" value="Fungal_SecMetab_SDRs"/>
</dbReference>
<comment type="similarity">
    <text evidence="1">Belongs to the short-chain dehydrogenases/reductases (SDR) family.</text>
</comment>
<evidence type="ECO:0000256" key="1">
    <source>
        <dbReference type="ARBA" id="ARBA00006484"/>
    </source>
</evidence>
<dbReference type="PANTHER" id="PTHR43544">
    <property type="entry name" value="SHORT-CHAIN DEHYDROGENASE/REDUCTASE"/>
    <property type="match status" value="1"/>
</dbReference>
<evidence type="ECO:0000313" key="2">
    <source>
        <dbReference type="EMBL" id="CAF9907627.1"/>
    </source>
</evidence>
<dbReference type="GO" id="GO:0005737">
    <property type="term" value="C:cytoplasm"/>
    <property type="evidence" value="ECO:0007669"/>
    <property type="project" value="TreeGrafter"/>
</dbReference>
<dbReference type="InterPro" id="IPR002347">
    <property type="entry name" value="SDR_fam"/>
</dbReference>
<gene>
    <name evidence="2" type="ORF">HETSPECPRED_007190</name>
</gene>
<dbReference type="EMBL" id="CAJPDS010000005">
    <property type="protein sequence ID" value="CAF9907627.1"/>
    <property type="molecule type" value="Genomic_DNA"/>
</dbReference>
<evidence type="ECO:0008006" key="4">
    <source>
        <dbReference type="Google" id="ProtNLM"/>
    </source>
</evidence>
<name>A0A8H3HYF5_9LECA</name>
<organism evidence="2 3">
    <name type="scientific">Heterodermia speciosa</name>
    <dbReference type="NCBI Taxonomy" id="116794"/>
    <lineage>
        <taxon>Eukaryota</taxon>
        <taxon>Fungi</taxon>
        <taxon>Dikarya</taxon>
        <taxon>Ascomycota</taxon>
        <taxon>Pezizomycotina</taxon>
        <taxon>Lecanoromycetes</taxon>
        <taxon>OSLEUM clade</taxon>
        <taxon>Lecanoromycetidae</taxon>
        <taxon>Caliciales</taxon>
        <taxon>Physciaceae</taxon>
        <taxon>Heterodermia</taxon>
    </lineage>
</organism>